<dbReference type="PANTHER" id="PTHR35564:SF4">
    <property type="entry name" value="CYTOPLASMIC PROTEIN"/>
    <property type="match status" value="1"/>
</dbReference>
<dbReference type="RefSeq" id="WP_095090505.1">
    <property type="nucleotide sequence ID" value="NZ_JBHRVD010000001.1"/>
</dbReference>
<organism evidence="1 2">
    <name type="scientific">Mesorhizobium cantuariense</name>
    <dbReference type="NCBI Taxonomy" id="1300275"/>
    <lineage>
        <taxon>Bacteria</taxon>
        <taxon>Pseudomonadati</taxon>
        <taxon>Pseudomonadota</taxon>
        <taxon>Alphaproteobacteria</taxon>
        <taxon>Hyphomicrobiales</taxon>
        <taxon>Phyllobacteriaceae</taxon>
        <taxon>Mesorhizobium</taxon>
    </lineage>
</organism>
<dbReference type="InterPro" id="IPR010732">
    <property type="entry name" value="T6SS_TssG-like"/>
</dbReference>
<keyword evidence="2" id="KW-1185">Reference proteome</keyword>
<gene>
    <name evidence="1" type="primary">tssG</name>
    <name evidence="1" type="ORF">ACFOJ9_03840</name>
</gene>
<dbReference type="Proteomes" id="UP001595648">
    <property type="component" value="Unassembled WGS sequence"/>
</dbReference>
<name>A0ABV7MGQ9_9HYPH</name>
<dbReference type="NCBIfam" id="TIGR03347">
    <property type="entry name" value="VI_chp_1"/>
    <property type="match status" value="1"/>
</dbReference>
<sequence>MADDDRPPGDPLIADALGQFLSAVAAEPHGYDFFEALRRVDAICSDRPRLGESGRPSLDRVRIGQEPSLAFPTRPIAGVTDGGETDFARISTYLFGLFGSNGPLPLHLTEYALLRQQNAADETLVRFADIFHHRMASFFFRAWAESEPTVSHDRPHEDRFALQLASLAGFGMTALLARDAMPDLAKLHFTGRLASHTRNPEGLAAIVASFFEAPVDTREFVPQWVKLPRVSLCLLGLDPRTGRLGCTATAGRRIRVHHHRFRLIVGPLSLVQYESLLPGALGLRTMAQIIRNYIGDELDWEVNLVLRREEMPEVRLGRRGRLGWTSWIGKREMRRDADDLTTTPPDQRLEQLCPIPP</sequence>
<reference evidence="2" key="1">
    <citation type="journal article" date="2019" name="Int. J. Syst. Evol. Microbiol.">
        <title>The Global Catalogue of Microorganisms (GCM) 10K type strain sequencing project: providing services to taxonomists for standard genome sequencing and annotation.</title>
        <authorList>
            <consortium name="The Broad Institute Genomics Platform"/>
            <consortium name="The Broad Institute Genome Sequencing Center for Infectious Disease"/>
            <person name="Wu L."/>
            <person name="Ma J."/>
        </authorList>
    </citation>
    <scope>NUCLEOTIDE SEQUENCE [LARGE SCALE GENOMIC DNA]</scope>
    <source>
        <strain evidence="2">ICMP 19515</strain>
    </source>
</reference>
<dbReference type="PANTHER" id="PTHR35564">
    <property type="match status" value="1"/>
</dbReference>
<evidence type="ECO:0000313" key="1">
    <source>
        <dbReference type="EMBL" id="MFC3320930.1"/>
    </source>
</evidence>
<proteinExistence type="predicted"/>
<comment type="caution">
    <text evidence="1">The sequence shown here is derived from an EMBL/GenBank/DDBJ whole genome shotgun (WGS) entry which is preliminary data.</text>
</comment>
<dbReference type="EMBL" id="JBHRVD010000001">
    <property type="protein sequence ID" value="MFC3320930.1"/>
    <property type="molecule type" value="Genomic_DNA"/>
</dbReference>
<evidence type="ECO:0000313" key="2">
    <source>
        <dbReference type="Proteomes" id="UP001595648"/>
    </source>
</evidence>
<dbReference type="Pfam" id="PF06996">
    <property type="entry name" value="T6SS_TssG"/>
    <property type="match status" value="1"/>
</dbReference>
<protein>
    <submittedName>
        <fullName evidence="1">Type VI secretion system baseplate subunit TssG</fullName>
    </submittedName>
</protein>
<accession>A0ABV7MGQ9</accession>